<evidence type="ECO:0000256" key="2">
    <source>
        <dbReference type="SAM" id="MobiDB-lite"/>
    </source>
</evidence>
<proteinExistence type="predicted"/>
<dbReference type="Proteomes" id="UP000295217">
    <property type="component" value="Unassembled WGS sequence"/>
</dbReference>
<dbReference type="AlphaFoldDB" id="A0A4R5A9F9"/>
<organism evidence="3 4">
    <name type="scientific">Jiangella aurantiaca</name>
    <dbReference type="NCBI Taxonomy" id="2530373"/>
    <lineage>
        <taxon>Bacteria</taxon>
        <taxon>Bacillati</taxon>
        <taxon>Actinomycetota</taxon>
        <taxon>Actinomycetes</taxon>
        <taxon>Jiangellales</taxon>
        <taxon>Jiangellaceae</taxon>
        <taxon>Jiangella</taxon>
    </lineage>
</organism>
<comment type="caution">
    <text evidence="3">The sequence shown here is derived from an EMBL/GenBank/DDBJ whole genome shotgun (WGS) entry which is preliminary data.</text>
</comment>
<feature type="region of interest" description="Disordered" evidence="2">
    <location>
        <begin position="1"/>
        <end position="23"/>
    </location>
</feature>
<evidence type="ECO:0000313" key="4">
    <source>
        <dbReference type="Proteomes" id="UP000295217"/>
    </source>
</evidence>
<accession>A0A4R5A9F9</accession>
<sequence length="90" mass="9751">MTMARTQHKTDVEEWLDTLDPATTPAKDARHLREIGQALTNLEDAERALEKAIADARAAGDSWTAIGAVLGTSRQAAHRKFGPKAAGRRS</sequence>
<reference evidence="3 4" key="1">
    <citation type="submission" date="2019-02" db="EMBL/GenBank/DDBJ databases">
        <title>Draft genome sequences of novel Actinobacteria.</title>
        <authorList>
            <person name="Sahin N."/>
            <person name="Ay H."/>
            <person name="Saygin H."/>
        </authorList>
    </citation>
    <scope>NUCLEOTIDE SEQUENCE [LARGE SCALE GENOMIC DNA]</scope>
    <source>
        <strain evidence="3 4">8K307</strain>
    </source>
</reference>
<name>A0A4R5A9F9_9ACTN</name>
<evidence type="ECO:0000256" key="1">
    <source>
        <dbReference type="SAM" id="Coils"/>
    </source>
</evidence>
<dbReference type="EMBL" id="SMLB01000025">
    <property type="protein sequence ID" value="TDD67840.1"/>
    <property type="molecule type" value="Genomic_DNA"/>
</dbReference>
<feature type="coiled-coil region" evidence="1">
    <location>
        <begin position="32"/>
        <end position="62"/>
    </location>
</feature>
<keyword evidence="1" id="KW-0175">Coiled coil</keyword>
<keyword evidence="4" id="KW-1185">Reference proteome</keyword>
<evidence type="ECO:0008006" key="5">
    <source>
        <dbReference type="Google" id="ProtNLM"/>
    </source>
</evidence>
<evidence type="ECO:0000313" key="3">
    <source>
        <dbReference type="EMBL" id="TDD67840.1"/>
    </source>
</evidence>
<dbReference type="OrthoDB" id="3579809at2"/>
<protein>
    <recommendedName>
        <fullName evidence="5">Helix-turn-helix domain-containing protein</fullName>
    </recommendedName>
</protein>
<gene>
    <name evidence="3" type="ORF">E1262_17655</name>
</gene>